<dbReference type="GO" id="GO:0003905">
    <property type="term" value="F:alkylbase DNA N-glycosylase activity"/>
    <property type="evidence" value="ECO:0007669"/>
    <property type="project" value="InterPro"/>
</dbReference>
<name>A0A2A9EIK9_9MICO</name>
<dbReference type="CDD" id="cd00540">
    <property type="entry name" value="AAG"/>
    <property type="match status" value="1"/>
</dbReference>
<dbReference type="Gene3D" id="3.10.300.10">
    <property type="entry name" value="Methylpurine-DNA glycosylase (MPG)"/>
    <property type="match status" value="1"/>
</dbReference>
<evidence type="ECO:0000313" key="7">
    <source>
        <dbReference type="Proteomes" id="UP000222106"/>
    </source>
</evidence>
<evidence type="ECO:0000256" key="3">
    <source>
        <dbReference type="ARBA" id="ARBA00022801"/>
    </source>
</evidence>
<comment type="similarity">
    <text evidence="1 5">Belongs to the DNA glycosylase MPG family.</text>
</comment>
<reference evidence="6 7" key="1">
    <citation type="submission" date="2017-10" db="EMBL/GenBank/DDBJ databases">
        <title>Sequencing the genomes of 1000 actinobacteria strains.</title>
        <authorList>
            <person name="Klenk H.-P."/>
        </authorList>
    </citation>
    <scope>NUCLEOTIDE SEQUENCE [LARGE SCALE GENOMIC DNA]</scope>
    <source>
        <strain evidence="6 7">DSM 21838</strain>
    </source>
</reference>
<dbReference type="SUPFAM" id="SSF50486">
    <property type="entry name" value="FMT C-terminal domain-like"/>
    <property type="match status" value="1"/>
</dbReference>
<accession>A0A2A9EIK9</accession>
<dbReference type="HAMAP" id="MF_00527">
    <property type="entry name" value="3MGH"/>
    <property type="match status" value="1"/>
</dbReference>
<dbReference type="RefSeq" id="WP_425432728.1">
    <property type="nucleotide sequence ID" value="NZ_PDJI01000004.1"/>
</dbReference>
<keyword evidence="7" id="KW-1185">Reference proteome</keyword>
<dbReference type="Proteomes" id="UP000222106">
    <property type="component" value="Unassembled WGS sequence"/>
</dbReference>
<evidence type="ECO:0000256" key="4">
    <source>
        <dbReference type="ARBA" id="ARBA00023204"/>
    </source>
</evidence>
<keyword evidence="2 5" id="KW-0227">DNA damage</keyword>
<dbReference type="NCBIfam" id="TIGR00567">
    <property type="entry name" value="3mg"/>
    <property type="match status" value="1"/>
</dbReference>
<evidence type="ECO:0000313" key="6">
    <source>
        <dbReference type="EMBL" id="PFG38351.1"/>
    </source>
</evidence>
<dbReference type="PANTHER" id="PTHR10429:SF0">
    <property type="entry name" value="DNA-3-METHYLADENINE GLYCOSYLASE"/>
    <property type="match status" value="1"/>
</dbReference>
<dbReference type="InterPro" id="IPR036995">
    <property type="entry name" value="MPG_sf"/>
</dbReference>
<keyword evidence="4 5" id="KW-0234">DNA repair</keyword>
<protein>
    <recommendedName>
        <fullName evidence="5">Putative 3-methyladenine DNA glycosylase</fullName>
        <ecNumber evidence="5">3.2.2.-</ecNumber>
    </recommendedName>
</protein>
<gene>
    <name evidence="6" type="ORF">ATJ97_0828</name>
</gene>
<comment type="caution">
    <text evidence="6">The sequence shown here is derived from an EMBL/GenBank/DDBJ whole genome shotgun (WGS) entry which is preliminary data.</text>
</comment>
<dbReference type="GO" id="GO:0003677">
    <property type="term" value="F:DNA binding"/>
    <property type="evidence" value="ECO:0007669"/>
    <property type="project" value="InterPro"/>
</dbReference>
<dbReference type="PANTHER" id="PTHR10429">
    <property type="entry name" value="DNA-3-METHYLADENINE GLYCOSYLASE"/>
    <property type="match status" value="1"/>
</dbReference>
<dbReference type="EMBL" id="PDJI01000004">
    <property type="protein sequence ID" value="PFG38351.1"/>
    <property type="molecule type" value="Genomic_DNA"/>
</dbReference>
<proteinExistence type="inferred from homology"/>
<organism evidence="6 7">
    <name type="scientific">Georgenia soli</name>
    <dbReference type="NCBI Taxonomy" id="638953"/>
    <lineage>
        <taxon>Bacteria</taxon>
        <taxon>Bacillati</taxon>
        <taxon>Actinomycetota</taxon>
        <taxon>Actinomycetes</taxon>
        <taxon>Micrococcales</taxon>
        <taxon>Bogoriellaceae</taxon>
        <taxon>Georgenia</taxon>
    </lineage>
</organism>
<dbReference type="InterPro" id="IPR003180">
    <property type="entry name" value="MPG"/>
</dbReference>
<evidence type="ECO:0000256" key="5">
    <source>
        <dbReference type="HAMAP-Rule" id="MF_00527"/>
    </source>
</evidence>
<keyword evidence="3 5" id="KW-0378">Hydrolase</keyword>
<dbReference type="AlphaFoldDB" id="A0A2A9EIK9"/>
<dbReference type="EC" id="3.2.2.-" evidence="5"/>
<dbReference type="GO" id="GO:0006284">
    <property type="term" value="P:base-excision repair"/>
    <property type="evidence" value="ECO:0007669"/>
    <property type="project" value="InterPro"/>
</dbReference>
<dbReference type="NCBIfam" id="NF002003">
    <property type="entry name" value="PRK00802.1-3"/>
    <property type="match status" value="1"/>
</dbReference>
<dbReference type="InterPro" id="IPR011034">
    <property type="entry name" value="Formyl_transferase-like_C_sf"/>
</dbReference>
<dbReference type="Pfam" id="PF02245">
    <property type="entry name" value="Pur_DNA_glyco"/>
    <property type="match status" value="1"/>
</dbReference>
<evidence type="ECO:0000256" key="2">
    <source>
        <dbReference type="ARBA" id="ARBA00022763"/>
    </source>
</evidence>
<evidence type="ECO:0000256" key="1">
    <source>
        <dbReference type="ARBA" id="ARBA00009232"/>
    </source>
</evidence>
<sequence>MASGDGGALPRGRTGAPAAAPWHELLSRPAVEAAPLVLGSVLTVRTPDGGTDVAPGTVSVRLTEVEAYSGESDPGSHAYRGLTDRTAPMFEAGGRLYVYFTYGMHWCANLVCGTAGTASALLLRGAEVVSGVEVARSRRPAARLDRDLARGPARLAQALGLTGADSGLELAVGGRAELVPGEPVDPALVRTGPRVGVAGAGGDGARYPWRFWVDGEPTVSVYRPAVPRRR</sequence>